<feature type="non-terminal residue" evidence="1">
    <location>
        <position position="220"/>
    </location>
</feature>
<organism evidence="1 2">
    <name type="scientific">Coniosporium uncinatum</name>
    <dbReference type="NCBI Taxonomy" id="93489"/>
    <lineage>
        <taxon>Eukaryota</taxon>
        <taxon>Fungi</taxon>
        <taxon>Dikarya</taxon>
        <taxon>Ascomycota</taxon>
        <taxon>Pezizomycotina</taxon>
        <taxon>Dothideomycetes</taxon>
        <taxon>Dothideomycetes incertae sedis</taxon>
        <taxon>Coniosporium</taxon>
    </lineage>
</organism>
<evidence type="ECO:0000313" key="2">
    <source>
        <dbReference type="Proteomes" id="UP001186974"/>
    </source>
</evidence>
<dbReference type="Proteomes" id="UP001186974">
    <property type="component" value="Unassembled WGS sequence"/>
</dbReference>
<accession>A0ACC3D134</accession>
<evidence type="ECO:0000313" key="1">
    <source>
        <dbReference type="EMBL" id="KAK3060275.1"/>
    </source>
</evidence>
<sequence length="220" mass="24756">MSPSGHLAPLRTTIAKSRANGNYLDVTISKFFEKLCTGGYKDSNIDTTELHDHDPDTLEALLQYFYVQPFSVGKTKLYAPTLHPVIYAVADKYDVNGLKEFAASMFEKSCAEAHDPLFSPDVVRKLYDTTVEADCKLRDLIIRTSVKHYDELLTSGARVHLMDQMTNFKADMLHGLKESTDESENMKNYHCRICGMSFKCAMADFKHKATFCIGCKADLS</sequence>
<name>A0ACC3D134_9PEZI</name>
<reference evidence="1" key="1">
    <citation type="submission" date="2024-09" db="EMBL/GenBank/DDBJ databases">
        <title>Black Yeasts Isolated from many extreme environments.</title>
        <authorList>
            <person name="Coleine C."/>
            <person name="Stajich J.E."/>
            <person name="Selbmann L."/>
        </authorList>
    </citation>
    <scope>NUCLEOTIDE SEQUENCE</scope>
    <source>
        <strain evidence="1">CCFEE 5737</strain>
    </source>
</reference>
<keyword evidence="2" id="KW-1185">Reference proteome</keyword>
<comment type="caution">
    <text evidence="1">The sequence shown here is derived from an EMBL/GenBank/DDBJ whole genome shotgun (WGS) entry which is preliminary data.</text>
</comment>
<dbReference type="EMBL" id="JAWDJW010008706">
    <property type="protein sequence ID" value="KAK3060275.1"/>
    <property type="molecule type" value="Genomic_DNA"/>
</dbReference>
<protein>
    <submittedName>
        <fullName evidence="1">Uncharacterized protein</fullName>
    </submittedName>
</protein>
<proteinExistence type="predicted"/>
<gene>
    <name evidence="1" type="ORF">LTS18_008910</name>
</gene>